<sequence>MKGYKLQRIGVVVPLVLVSLPRDTLPSPKDYWTKAPFSEKEMFHILPKLQAKRADFLTVVLTGSLHQCRGFVATPPDTHDDGPKEDDVTKSESDSLDQSQDGPPSTLLAIDSQKGPRDPGSVADMDLDQEDISKTLVLFSPGDVRKSQNSGTGTDVLQSEKEAVDHQTFFLEKNQQPSTKYCDAGTAGVTSLSQQRCESLICTASPTPAIKMQKQQPAQKPLEDQKEKYDDRTPGLGFKQESNQQASSTNPPLTKDHLEEGPFKNQCFDPGDLGFSNLVRQKISPSANVLVPSSSAASPPFTKVERTFIHIAETTHLNVMSSRVPQVPSKSPEVSEGYQCEVEPQTRTIILEAGGVWSKVSSCSPAEVQKHNVVNGPVQSQVPVKVDFIVSSFSMGTKQHVQREALPEKPKDKFQQGTAEDKPGDKMRSTSSHLRSRSRIPVLVLEDSAAADPSLSWDQTQKRSKQQEFARMVLERQRQALNSRASSSLSSGDEPMRASETLSTTEEDTQQSDDSIGKVKQEVRERGGGGWSSRIPRPVTPVKRAPAKLLLAFAAKSTVKPDTTTNTANT</sequence>
<feature type="compositionally biased region" description="Polar residues" evidence="1">
    <location>
        <begin position="240"/>
        <end position="252"/>
    </location>
</feature>
<accession>A0AAE0UKS7</accession>
<dbReference type="AlphaFoldDB" id="A0AAE0UKS7"/>
<dbReference type="Proteomes" id="UP001274896">
    <property type="component" value="Unassembled WGS sequence"/>
</dbReference>
<feature type="compositionally biased region" description="Basic and acidic residues" evidence="1">
    <location>
        <begin position="515"/>
        <end position="527"/>
    </location>
</feature>
<feature type="compositionally biased region" description="Basic and acidic residues" evidence="1">
    <location>
        <begin position="221"/>
        <end position="233"/>
    </location>
</feature>
<feature type="compositionally biased region" description="Basic and acidic residues" evidence="1">
    <location>
        <begin position="401"/>
        <end position="428"/>
    </location>
</feature>
<feature type="region of interest" description="Disordered" evidence="1">
    <location>
        <begin position="400"/>
        <end position="439"/>
    </location>
</feature>
<evidence type="ECO:0000313" key="3">
    <source>
        <dbReference type="Proteomes" id="UP001274896"/>
    </source>
</evidence>
<evidence type="ECO:0000313" key="2">
    <source>
        <dbReference type="EMBL" id="KAK3509865.1"/>
    </source>
</evidence>
<feature type="non-terminal residue" evidence="2">
    <location>
        <position position="1"/>
    </location>
</feature>
<feature type="compositionally biased region" description="Basic and acidic residues" evidence="1">
    <location>
        <begin position="77"/>
        <end position="93"/>
    </location>
</feature>
<feature type="region of interest" description="Disordered" evidence="1">
    <location>
        <begin position="208"/>
        <end position="266"/>
    </location>
</feature>
<keyword evidence="3" id="KW-1185">Reference proteome</keyword>
<organism evidence="2 3">
    <name type="scientific">Hemibagrus guttatus</name>
    <dbReference type="NCBI Taxonomy" id="175788"/>
    <lineage>
        <taxon>Eukaryota</taxon>
        <taxon>Metazoa</taxon>
        <taxon>Chordata</taxon>
        <taxon>Craniata</taxon>
        <taxon>Vertebrata</taxon>
        <taxon>Euteleostomi</taxon>
        <taxon>Actinopterygii</taxon>
        <taxon>Neopterygii</taxon>
        <taxon>Teleostei</taxon>
        <taxon>Ostariophysi</taxon>
        <taxon>Siluriformes</taxon>
        <taxon>Bagridae</taxon>
        <taxon>Hemibagrus</taxon>
    </lineage>
</organism>
<comment type="caution">
    <text evidence="2">The sequence shown here is derived from an EMBL/GenBank/DDBJ whole genome shotgun (WGS) entry which is preliminary data.</text>
</comment>
<gene>
    <name evidence="2" type="ORF">QTP70_017327</name>
</gene>
<feature type="region of interest" description="Disordered" evidence="1">
    <location>
        <begin position="478"/>
        <end position="540"/>
    </location>
</feature>
<feature type="compositionally biased region" description="Low complexity" evidence="1">
    <location>
        <begin position="479"/>
        <end position="491"/>
    </location>
</feature>
<proteinExistence type="predicted"/>
<dbReference type="EMBL" id="JAUCMX010000026">
    <property type="protein sequence ID" value="KAK3509865.1"/>
    <property type="molecule type" value="Genomic_DNA"/>
</dbReference>
<protein>
    <submittedName>
        <fullName evidence="2">Uncharacterized protein</fullName>
    </submittedName>
</protein>
<feature type="region of interest" description="Disordered" evidence="1">
    <location>
        <begin position="72"/>
        <end position="127"/>
    </location>
</feature>
<name>A0AAE0UKS7_9TELE</name>
<evidence type="ECO:0000256" key="1">
    <source>
        <dbReference type="SAM" id="MobiDB-lite"/>
    </source>
</evidence>
<reference evidence="2" key="1">
    <citation type="submission" date="2023-06" db="EMBL/GenBank/DDBJ databases">
        <title>Male Hemibagrus guttatus genome.</title>
        <authorList>
            <person name="Bian C."/>
        </authorList>
    </citation>
    <scope>NUCLEOTIDE SEQUENCE</scope>
    <source>
        <strain evidence="2">Male_cb2023</strain>
        <tissue evidence="2">Muscle</tissue>
    </source>
</reference>